<evidence type="ECO:0000256" key="4">
    <source>
        <dbReference type="ARBA" id="ARBA00022692"/>
    </source>
</evidence>
<keyword evidence="9 13" id="KW-0066">ATP synthesis</keyword>
<evidence type="ECO:0000256" key="3">
    <source>
        <dbReference type="ARBA" id="ARBA00022547"/>
    </source>
</evidence>
<evidence type="ECO:0000313" key="16">
    <source>
        <dbReference type="EMBL" id="RDJ23617.1"/>
    </source>
</evidence>
<evidence type="ECO:0000256" key="1">
    <source>
        <dbReference type="ARBA" id="ARBA00004377"/>
    </source>
</evidence>
<evidence type="ECO:0000256" key="8">
    <source>
        <dbReference type="ARBA" id="ARBA00023136"/>
    </source>
</evidence>
<dbReference type="AlphaFoldDB" id="A0A370L489"/>
<comment type="subcellular location">
    <subcellularLocation>
        <location evidence="1">Cell inner membrane</location>
        <topology evidence="1">Single-pass membrane protein</topology>
    </subcellularLocation>
    <subcellularLocation>
        <location evidence="13">Cell membrane</location>
        <topology evidence="13">Single-pass membrane protein</topology>
    </subcellularLocation>
</comment>
<gene>
    <name evidence="13" type="primary">atpF</name>
    <name evidence="16" type="ORF">DWE98_15845</name>
</gene>
<protein>
    <recommendedName>
        <fullName evidence="13">ATP synthase subunit b</fullName>
    </recommendedName>
    <alternativeName>
        <fullName evidence="13">ATP synthase F(0) sector subunit b</fullName>
    </alternativeName>
    <alternativeName>
        <fullName evidence="13">ATPase subunit I</fullName>
    </alternativeName>
    <alternativeName>
        <fullName evidence="13">F-type ATPase subunit b</fullName>
        <shortName evidence="13">F-ATPase subunit b</shortName>
    </alternativeName>
</protein>
<keyword evidence="8 13" id="KW-0472">Membrane</keyword>
<evidence type="ECO:0000256" key="7">
    <source>
        <dbReference type="ARBA" id="ARBA00023065"/>
    </source>
</evidence>
<keyword evidence="17" id="KW-1185">Reference proteome</keyword>
<comment type="function">
    <text evidence="10 13">F(1)F(0) ATP synthase produces ATP from ADP in the presence of a proton or sodium gradient. F-type ATPases consist of two structural domains, F(1) containing the extramembraneous catalytic core and F(0) containing the membrane proton channel, linked together by a central stalk and a peripheral stalk. During catalysis, ATP synthesis in the catalytic domain of F(1) is coupled via a rotary mechanism of the central stalk subunits to proton translocation.</text>
</comment>
<evidence type="ECO:0000256" key="14">
    <source>
        <dbReference type="RuleBase" id="RU003848"/>
    </source>
</evidence>
<evidence type="ECO:0000256" key="2">
    <source>
        <dbReference type="ARBA" id="ARBA00022448"/>
    </source>
</evidence>
<keyword evidence="7 13" id="KW-0406">Ion transport</keyword>
<keyword evidence="3 13" id="KW-0138">CF(0)</keyword>
<keyword evidence="6 13" id="KW-1133">Transmembrane helix</keyword>
<keyword evidence="5 13" id="KW-0375">Hydrogen ion transport</keyword>
<dbReference type="GO" id="GO:0045259">
    <property type="term" value="C:proton-transporting ATP synthase complex"/>
    <property type="evidence" value="ECO:0007669"/>
    <property type="project" value="UniProtKB-KW"/>
</dbReference>
<evidence type="ECO:0000256" key="15">
    <source>
        <dbReference type="SAM" id="Coils"/>
    </source>
</evidence>
<evidence type="ECO:0000256" key="11">
    <source>
        <dbReference type="ARBA" id="ARBA00025614"/>
    </source>
</evidence>
<dbReference type="InterPro" id="IPR002146">
    <property type="entry name" value="ATP_synth_b/b'su_bac/chlpt"/>
</dbReference>
<comment type="function">
    <text evidence="11">Component of the F(0) channel, it forms part of the peripheral stalk, linking F(1) to F(0). The b'-subunit is a diverged and duplicated form of b found in plants and photosynthetic bacteria.</text>
</comment>
<evidence type="ECO:0000313" key="17">
    <source>
        <dbReference type="Proteomes" id="UP000255207"/>
    </source>
</evidence>
<accession>A0A370L489</accession>
<keyword evidence="16" id="KW-0378">Hydrolase</keyword>
<evidence type="ECO:0000256" key="12">
    <source>
        <dbReference type="ARBA" id="ARBA00025830"/>
    </source>
</evidence>
<evidence type="ECO:0000256" key="5">
    <source>
        <dbReference type="ARBA" id="ARBA00022781"/>
    </source>
</evidence>
<organism evidence="16 17">
    <name type="scientific">Bosea caraganae</name>
    <dbReference type="NCBI Taxonomy" id="2763117"/>
    <lineage>
        <taxon>Bacteria</taxon>
        <taxon>Pseudomonadati</taxon>
        <taxon>Pseudomonadota</taxon>
        <taxon>Alphaproteobacteria</taxon>
        <taxon>Hyphomicrobiales</taxon>
        <taxon>Boseaceae</taxon>
        <taxon>Bosea</taxon>
    </lineage>
</organism>
<evidence type="ECO:0000256" key="6">
    <source>
        <dbReference type="ARBA" id="ARBA00022989"/>
    </source>
</evidence>
<dbReference type="Proteomes" id="UP000255207">
    <property type="component" value="Unassembled WGS sequence"/>
</dbReference>
<sequence>MFNVTNPEFWVMICTAIFVGIAIYMGAAKAVTAALDKRGEMIAAELAEARRLREEAAAILAAYEAKRKAAEAEAETIVNAAREEAERTAREAEAKLADFVTRRTKSAEDKIAQAEVQAEAEVRAAAAEAATRAAETILRSQMAGKAGETLFTEGLNEIKTKLN</sequence>
<comment type="similarity">
    <text evidence="13 14">Belongs to the ATPase B chain family.</text>
</comment>
<keyword evidence="4 13" id="KW-0812">Transmembrane</keyword>
<reference evidence="17" key="1">
    <citation type="submission" date="2018-07" db="EMBL/GenBank/DDBJ databases">
        <authorList>
            <person name="Safronova V.I."/>
            <person name="Chirak E.R."/>
            <person name="Sazanova A.L."/>
        </authorList>
    </citation>
    <scope>NUCLEOTIDE SEQUENCE [LARGE SCALE GENOMIC DNA]</scope>
    <source>
        <strain evidence="17">RCAM04685</strain>
    </source>
</reference>
<dbReference type="OrthoDB" id="8479836at2"/>
<name>A0A370L489_9HYPH</name>
<dbReference type="EMBL" id="QQTP01000008">
    <property type="protein sequence ID" value="RDJ23617.1"/>
    <property type="molecule type" value="Genomic_DNA"/>
</dbReference>
<dbReference type="HAMAP" id="MF_01398">
    <property type="entry name" value="ATP_synth_b_bprime"/>
    <property type="match status" value="1"/>
</dbReference>
<feature type="transmembrane region" description="Helical" evidence="13">
    <location>
        <begin position="9"/>
        <end position="27"/>
    </location>
</feature>
<evidence type="ECO:0000256" key="10">
    <source>
        <dbReference type="ARBA" id="ARBA00025198"/>
    </source>
</evidence>
<proteinExistence type="inferred from homology"/>
<comment type="subunit">
    <text evidence="12 13">F-type ATPases have 2 components, F(1) - the catalytic core - and F(0) - the membrane proton channel. F(1) has five subunits: alpha(3), beta(3), gamma(1), delta(1), epsilon(1). F(0) has three main subunits: a(1), b(2) and c(10-14). The alpha and beta chains form an alternating ring which encloses part of the gamma chain. F(1) is attached to F(0) by a central stalk formed by the gamma and epsilon chains, while a peripheral stalk is formed by the delta and b chains.</text>
</comment>
<keyword evidence="15" id="KW-0175">Coiled coil</keyword>
<dbReference type="GO" id="GO:0005886">
    <property type="term" value="C:plasma membrane"/>
    <property type="evidence" value="ECO:0007669"/>
    <property type="project" value="UniProtKB-SubCell"/>
</dbReference>
<keyword evidence="13" id="KW-1003">Cell membrane</keyword>
<evidence type="ECO:0000256" key="13">
    <source>
        <dbReference type="HAMAP-Rule" id="MF_01398"/>
    </source>
</evidence>
<dbReference type="Pfam" id="PF00430">
    <property type="entry name" value="ATP-synt_B"/>
    <property type="match status" value="1"/>
</dbReference>
<feature type="coiled-coil region" evidence="15">
    <location>
        <begin position="46"/>
        <end position="117"/>
    </location>
</feature>
<dbReference type="GO" id="GO:0046933">
    <property type="term" value="F:proton-transporting ATP synthase activity, rotational mechanism"/>
    <property type="evidence" value="ECO:0007669"/>
    <property type="project" value="UniProtKB-UniRule"/>
</dbReference>
<dbReference type="GO" id="GO:0016787">
    <property type="term" value="F:hydrolase activity"/>
    <property type="evidence" value="ECO:0007669"/>
    <property type="project" value="UniProtKB-KW"/>
</dbReference>
<keyword evidence="2 13" id="KW-0813">Transport</keyword>
<comment type="caution">
    <text evidence="16">The sequence shown here is derived from an EMBL/GenBank/DDBJ whole genome shotgun (WGS) entry which is preliminary data.</text>
</comment>
<evidence type="ECO:0000256" key="9">
    <source>
        <dbReference type="ARBA" id="ARBA00023310"/>
    </source>
</evidence>